<accession>A0ABP5SW45</accession>
<dbReference type="InterPro" id="IPR041664">
    <property type="entry name" value="AAA_16"/>
</dbReference>
<evidence type="ECO:0000256" key="2">
    <source>
        <dbReference type="ARBA" id="ARBA00023015"/>
    </source>
</evidence>
<dbReference type="SUPFAM" id="SSF48452">
    <property type="entry name" value="TPR-like"/>
    <property type="match status" value="1"/>
</dbReference>
<dbReference type="Pfam" id="PF00486">
    <property type="entry name" value="Trans_reg_C"/>
    <property type="match status" value="1"/>
</dbReference>
<keyword evidence="4" id="KW-0804">Transcription</keyword>
<sequence length="1057" mass="109819">MRFGVLGPLLVVRDGEPVALGAPKQRALLALLLLRPHRPVTTDWLADALWDGAPPPGAPVTLRTYVAGLRRALEPGRGPRSPGRIVRSRDGGYELCVPPEAIDAERFTALAADGARALAGGDPDAAERCYAEALALWRGDLPVADLAAVRPDVARLTEARFGAQEGRLTAAVAAGRHDAVLPDLRRLVARHPAREAAREQLMLALYRAGRATEALAAFDAGRRLLAADFGVEPGPRLRELHRRILTHTVAGPAASVAGPAASVAGPAASVAGPAASVAGPAASAAAPRTPLVGRDAELARLAELLAAARRDGGRVAIVVGEPGIGKTSLASAVAQRAERAGVPVVWGRCPDLGQAPPFWLWMQVVRDLTALPGGGDPGARTALAGFTADAAGFTADAAGGGDGPDPAARFRAYEAVAALVHAAAGPRGLVVVLDDLHAADPDSRLLLRYLATAVHRSRALLVVTARPHDHDAGLVATLADLARAPGGQLRLEGLGTAAVADLVHERTGAAPAAGLVERLLHRTGGNPFFLTELLAPAGPPHEHDALPPSVRDAVRLRLHAPDPATRECLDLLGVAGRELDLRLLSAAGGTDAAVRLAEPAAAHLIAGASPGAVRFRHPLFAEVAYAELAVPRRAVLHARLAGAAAAMPGLGGLTAAELARHYGQAIGLGHGEDFLRWTLRAADEATWRLAYEDALAHLDRAAERLAPGAATSPEAAEAELAVQLHRTSLLQITAGVGSDAVEHAAARARSLLPLAGPGADLRTALWTLGEVACNRAEFAIAADLADRLTAAAPHDDPLLGAAGPYLQGVVAYFTGRLAEADARLTAAVERLRTVEARRLRGQIGRTPTLSPYNFRALVRSLRGDRPAARADLAAARELAERADDPYGRGNAVLFAAWTALQERDAAAGREAARRCREIGARQHIAHFVGIGEFLESWAAVHGGEAARLGAMRAAGEAIYRHGLRSTRTIAIAAMADAYLTAGDRRTAAQLADEGLAAADAVGERVLTAELRRVRGLASGDERDLRHGAAIAAEQGAGLLAARCGARPQQDLNSRPLA</sequence>
<dbReference type="SMART" id="SM01043">
    <property type="entry name" value="BTAD"/>
    <property type="match status" value="1"/>
</dbReference>
<dbReference type="PROSITE" id="PS51755">
    <property type="entry name" value="OMPR_PHOB"/>
    <property type="match status" value="1"/>
</dbReference>
<dbReference type="PANTHER" id="PTHR35807:SF1">
    <property type="entry name" value="TRANSCRIPTIONAL REGULATOR REDD"/>
    <property type="match status" value="1"/>
</dbReference>
<reference evidence="8" key="1">
    <citation type="journal article" date="2019" name="Int. J. Syst. Evol. Microbiol.">
        <title>The Global Catalogue of Microorganisms (GCM) 10K type strain sequencing project: providing services to taxonomists for standard genome sequencing and annotation.</title>
        <authorList>
            <consortium name="The Broad Institute Genomics Platform"/>
            <consortium name="The Broad Institute Genome Sequencing Center for Infectious Disease"/>
            <person name="Wu L."/>
            <person name="Ma J."/>
        </authorList>
    </citation>
    <scope>NUCLEOTIDE SEQUENCE [LARGE SCALE GENOMIC DNA]</scope>
    <source>
        <strain evidence="8">JCM 3272</strain>
    </source>
</reference>
<keyword evidence="8" id="KW-1185">Reference proteome</keyword>
<dbReference type="InterPro" id="IPR016032">
    <property type="entry name" value="Sig_transdc_resp-reg_C-effctor"/>
</dbReference>
<protein>
    <recommendedName>
        <fullName evidence="6">OmpR/PhoB-type domain-containing protein</fullName>
    </recommendedName>
</protein>
<evidence type="ECO:0000256" key="1">
    <source>
        <dbReference type="ARBA" id="ARBA00005820"/>
    </source>
</evidence>
<dbReference type="Pfam" id="PF03704">
    <property type="entry name" value="BTAD"/>
    <property type="match status" value="1"/>
</dbReference>
<keyword evidence="3 5" id="KW-0238">DNA-binding</keyword>
<dbReference type="RefSeq" id="WP_344612280.1">
    <property type="nucleotide sequence ID" value="NZ_BAAARV010000019.1"/>
</dbReference>
<dbReference type="InterPro" id="IPR011990">
    <property type="entry name" value="TPR-like_helical_dom_sf"/>
</dbReference>
<dbReference type="InterPro" id="IPR027417">
    <property type="entry name" value="P-loop_NTPase"/>
</dbReference>
<dbReference type="Gene3D" id="1.10.10.10">
    <property type="entry name" value="Winged helix-like DNA-binding domain superfamily/Winged helix DNA-binding domain"/>
    <property type="match status" value="1"/>
</dbReference>
<proteinExistence type="inferred from homology"/>
<evidence type="ECO:0000256" key="3">
    <source>
        <dbReference type="ARBA" id="ARBA00023125"/>
    </source>
</evidence>
<evidence type="ECO:0000256" key="4">
    <source>
        <dbReference type="ARBA" id="ARBA00023163"/>
    </source>
</evidence>
<dbReference type="Gene3D" id="1.25.40.10">
    <property type="entry name" value="Tetratricopeptide repeat domain"/>
    <property type="match status" value="1"/>
</dbReference>
<dbReference type="Gene3D" id="3.40.50.300">
    <property type="entry name" value="P-loop containing nucleotide triphosphate hydrolases"/>
    <property type="match status" value="1"/>
</dbReference>
<name>A0ABP5SW45_9ACTN</name>
<organism evidence="7 8">
    <name type="scientific">Dactylosporangium salmoneum</name>
    <dbReference type="NCBI Taxonomy" id="53361"/>
    <lineage>
        <taxon>Bacteria</taxon>
        <taxon>Bacillati</taxon>
        <taxon>Actinomycetota</taxon>
        <taxon>Actinomycetes</taxon>
        <taxon>Micromonosporales</taxon>
        <taxon>Micromonosporaceae</taxon>
        <taxon>Dactylosporangium</taxon>
    </lineage>
</organism>
<dbReference type="InterPro" id="IPR051677">
    <property type="entry name" value="AfsR-DnrI-RedD_regulator"/>
</dbReference>
<dbReference type="InterPro" id="IPR005158">
    <property type="entry name" value="BTAD"/>
</dbReference>
<keyword evidence="2" id="KW-0805">Transcription regulation</keyword>
<evidence type="ECO:0000256" key="5">
    <source>
        <dbReference type="PROSITE-ProRule" id="PRU01091"/>
    </source>
</evidence>
<dbReference type="InterPro" id="IPR003593">
    <property type="entry name" value="AAA+_ATPase"/>
</dbReference>
<comment type="caution">
    <text evidence="7">The sequence shown here is derived from an EMBL/GenBank/DDBJ whole genome shotgun (WGS) entry which is preliminary data.</text>
</comment>
<dbReference type="PANTHER" id="PTHR35807">
    <property type="entry name" value="TRANSCRIPTIONAL REGULATOR REDD-RELATED"/>
    <property type="match status" value="1"/>
</dbReference>
<dbReference type="InterPro" id="IPR001867">
    <property type="entry name" value="OmpR/PhoB-type_DNA-bd"/>
</dbReference>
<dbReference type="Proteomes" id="UP001501444">
    <property type="component" value="Unassembled WGS sequence"/>
</dbReference>
<evidence type="ECO:0000313" key="7">
    <source>
        <dbReference type="EMBL" id="GAA2340126.1"/>
    </source>
</evidence>
<dbReference type="SMART" id="SM00382">
    <property type="entry name" value="AAA"/>
    <property type="match status" value="1"/>
</dbReference>
<dbReference type="CDD" id="cd15831">
    <property type="entry name" value="BTAD"/>
    <property type="match status" value="1"/>
</dbReference>
<evidence type="ECO:0000313" key="8">
    <source>
        <dbReference type="Proteomes" id="UP001501444"/>
    </source>
</evidence>
<feature type="domain" description="OmpR/PhoB-type" evidence="6">
    <location>
        <begin position="1"/>
        <end position="97"/>
    </location>
</feature>
<dbReference type="SUPFAM" id="SSF52540">
    <property type="entry name" value="P-loop containing nucleoside triphosphate hydrolases"/>
    <property type="match status" value="1"/>
</dbReference>
<dbReference type="Pfam" id="PF13191">
    <property type="entry name" value="AAA_16"/>
    <property type="match status" value="1"/>
</dbReference>
<dbReference type="EMBL" id="BAAARV010000019">
    <property type="protein sequence ID" value="GAA2340126.1"/>
    <property type="molecule type" value="Genomic_DNA"/>
</dbReference>
<dbReference type="SMART" id="SM00862">
    <property type="entry name" value="Trans_reg_C"/>
    <property type="match status" value="1"/>
</dbReference>
<dbReference type="SUPFAM" id="SSF46894">
    <property type="entry name" value="C-terminal effector domain of the bipartite response regulators"/>
    <property type="match status" value="1"/>
</dbReference>
<gene>
    <name evidence="7" type="ORF">GCM10010170_022810</name>
</gene>
<evidence type="ECO:0000259" key="6">
    <source>
        <dbReference type="PROSITE" id="PS51755"/>
    </source>
</evidence>
<dbReference type="InterPro" id="IPR036388">
    <property type="entry name" value="WH-like_DNA-bd_sf"/>
</dbReference>
<comment type="similarity">
    <text evidence="1">Belongs to the AfsR/DnrI/RedD regulatory family.</text>
</comment>
<feature type="DNA-binding region" description="OmpR/PhoB-type" evidence="5">
    <location>
        <begin position="1"/>
        <end position="97"/>
    </location>
</feature>